<comment type="caution">
    <text evidence="1">The sequence shown here is derived from an EMBL/GenBank/DDBJ whole genome shotgun (WGS) entry which is preliminary data.</text>
</comment>
<evidence type="ECO:0000313" key="1">
    <source>
        <dbReference type="EMBL" id="KAH7146654.1"/>
    </source>
</evidence>
<dbReference type="EMBL" id="JAGMUU010000008">
    <property type="protein sequence ID" value="KAH7146654.1"/>
    <property type="molecule type" value="Genomic_DNA"/>
</dbReference>
<name>A0A9P9EW35_9HYPO</name>
<accession>A0A9P9EW35</accession>
<protein>
    <submittedName>
        <fullName evidence="1">Uncharacterized protein</fullName>
    </submittedName>
</protein>
<reference evidence="1" key="1">
    <citation type="journal article" date="2021" name="Nat. Commun.">
        <title>Genetic determinants of endophytism in the Arabidopsis root mycobiome.</title>
        <authorList>
            <person name="Mesny F."/>
            <person name="Miyauchi S."/>
            <person name="Thiergart T."/>
            <person name="Pickel B."/>
            <person name="Atanasova L."/>
            <person name="Karlsson M."/>
            <person name="Huettel B."/>
            <person name="Barry K.W."/>
            <person name="Haridas S."/>
            <person name="Chen C."/>
            <person name="Bauer D."/>
            <person name="Andreopoulos W."/>
            <person name="Pangilinan J."/>
            <person name="LaButti K."/>
            <person name="Riley R."/>
            <person name="Lipzen A."/>
            <person name="Clum A."/>
            <person name="Drula E."/>
            <person name="Henrissat B."/>
            <person name="Kohler A."/>
            <person name="Grigoriev I.V."/>
            <person name="Martin F.M."/>
            <person name="Hacquard S."/>
        </authorList>
    </citation>
    <scope>NUCLEOTIDE SEQUENCE</scope>
    <source>
        <strain evidence="1">MPI-CAGE-AT-0021</strain>
    </source>
</reference>
<dbReference type="OrthoDB" id="2364174at2759"/>
<proteinExistence type="predicted"/>
<evidence type="ECO:0000313" key="2">
    <source>
        <dbReference type="Proteomes" id="UP000717696"/>
    </source>
</evidence>
<sequence>MSRRAPAEKFLLAVRKNIRDSWENVREEREKKLSDVLGESWAIKVDPLTLYPYAEPDSWAQGSLGDIIAGYVAGVEYQLKYFLKYNREGTKTEINEICSAHFLTIDCDEEKKVTYCGCKISPAGELVVLFSEAANFTKALNEGPLSGKPMSYLARPSISKDYKPGISKAQEKLNKIPGQEIAIVPNVAKLKGDWKTRDDFEPNLGGFTYMYFEALNSYLESERFREDDMLREDLLEIVEGRAVHFRIVDALKRSYNETVVKDEILYLQTTPEYFSANVDYVAGELLNLL</sequence>
<gene>
    <name evidence="1" type="ORF">B0J13DRAFT_584200</name>
</gene>
<dbReference type="Proteomes" id="UP000717696">
    <property type="component" value="Unassembled WGS sequence"/>
</dbReference>
<dbReference type="AlphaFoldDB" id="A0A9P9EW35"/>
<organism evidence="1 2">
    <name type="scientific">Dactylonectria estremocensis</name>
    <dbReference type="NCBI Taxonomy" id="1079267"/>
    <lineage>
        <taxon>Eukaryota</taxon>
        <taxon>Fungi</taxon>
        <taxon>Dikarya</taxon>
        <taxon>Ascomycota</taxon>
        <taxon>Pezizomycotina</taxon>
        <taxon>Sordariomycetes</taxon>
        <taxon>Hypocreomycetidae</taxon>
        <taxon>Hypocreales</taxon>
        <taxon>Nectriaceae</taxon>
        <taxon>Dactylonectria</taxon>
    </lineage>
</organism>
<keyword evidence="2" id="KW-1185">Reference proteome</keyword>